<dbReference type="InParanoid" id="A0A5J5F488"/>
<feature type="signal peptide" evidence="16">
    <location>
        <begin position="1"/>
        <end position="22"/>
    </location>
</feature>
<evidence type="ECO:0000256" key="11">
    <source>
        <dbReference type="ARBA" id="ARBA00023316"/>
    </source>
</evidence>
<keyword evidence="7 14" id="KW-0378">Hydrolase</keyword>
<sequence length="874" mass="97084">MARLGLTPLLLAASLLAASVSADLTLGVSGKSKGYTASNVRTTSSSLTADLKLIGKGCAIYGPDIPSLKLSVNYDTKERLHVKITDADNERYEVPEITLPRPAASSVNAKTADLVFNLKDSPFSFSVSRRSTGEKLFDTAGTSLVFEDQYLQIATVLGDDPYIYGLGEHTENFRLPKNVNRTLWARDAYSVPADSNLYGTHPIYLEHRESGTHGVFLLNSNGMDVNLGVENGMKLQYNVIGGIFDFYFLSGPTPQAVTQQYAAIVGVPALPAYWSLGNHQCRYGYRDWIDIAEVIGNYSDAKIPLETMWTDIDYMDLRRVFTLDPERFPLDKMRMIVDYLHSRGQKYVMMVDPAVAYGNNTAFERGAEMDIFLKKDGGIYKSVVWPGVTAYPDWFNPNTQAYWDKEFAEFFSPETGVDIDGSWIDMNEPSNFCIYPCTDPAAEAKEQGMPPAPPPVRSPPKSIPGFPVTYSKRSIDVEKRNVDAPSMQLYTRADKAGVNYISPPYAIRNAAGALSMKTADTDIVHANGLVEYDVHNLYGTSMSTATYNAMLNRRPGKRPLIITRSTFAGAGHKVGKWLGDNISDWVHYRNSIAGVLNFASIFQVPMVGADVCGFGGNVTDTLCARWMALGAFLPFYRNHNELGSIPQEPYRWPIVASATKKSIAIRYQLLDYFYTALWRQSSTGVSSAINALWFDYPKDKNTWDMDLQYMYGPAVMVAPVTEENSTSVDIYLPQDTWYDWYTYEVVMPGHKTLENIAFDEIPLFIQGGSIIPLRLASDAMTTDEVRSRDFELLIAPDARGNASGELYLDDGDSINPAETLNVQFQYSGGRLNVKTRGTYKATGKVVKVTVLSGRKGKSVKQGGWHLSGKWDIRC</sequence>
<dbReference type="GO" id="GO:0030246">
    <property type="term" value="F:carbohydrate binding"/>
    <property type="evidence" value="ECO:0007669"/>
    <property type="project" value="InterPro"/>
</dbReference>
<reference evidence="20 21" key="1">
    <citation type="submission" date="2019-09" db="EMBL/GenBank/DDBJ databases">
        <title>Draft genome of the ectomycorrhizal ascomycete Sphaerosporella brunnea.</title>
        <authorList>
            <consortium name="DOE Joint Genome Institute"/>
            <person name="Benucci G.M."/>
            <person name="Marozzi G."/>
            <person name="Antonielli L."/>
            <person name="Sanchez S."/>
            <person name="Marco P."/>
            <person name="Wang X."/>
            <person name="Falini L.B."/>
            <person name="Barry K."/>
            <person name="Haridas S."/>
            <person name="Lipzen A."/>
            <person name="Labutti K."/>
            <person name="Grigoriev I.V."/>
            <person name="Murat C."/>
            <person name="Martin F."/>
            <person name="Albertini E."/>
            <person name="Donnini D."/>
            <person name="Bonito G."/>
        </authorList>
    </citation>
    <scope>NUCLEOTIDE SEQUENCE [LARGE SCALE GENOMIC DNA]</scope>
    <source>
        <strain evidence="20 21">Sb_GMNB300</strain>
    </source>
</reference>
<evidence type="ECO:0000256" key="6">
    <source>
        <dbReference type="ARBA" id="ARBA00022729"/>
    </source>
</evidence>
<feature type="domain" description="Glycosyl hydrolase family 31 C-terminal" evidence="19">
    <location>
        <begin position="689"/>
        <end position="771"/>
    </location>
</feature>
<feature type="chain" id="PRO_5023820635" evidence="16">
    <location>
        <begin position="23"/>
        <end position="874"/>
    </location>
</feature>
<dbReference type="OrthoDB" id="5839090at2759"/>
<proteinExistence type="inferred from homology"/>
<evidence type="ECO:0000256" key="10">
    <source>
        <dbReference type="ARBA" id="ARBA00023295"/>
    </source>
</evidence>
<comment type="caution">
    <text evidence="20">The sequence shown here is derived from an EMBL/GenBank/DDBJ whole genome shotgun (WGS) entry which is preliminary data.</text>
</comment>
<dbReference type="PANTHER" id="PTHR22762">
    <property type="entry name" value="ALPHA-GLUCOSIDASE"/>
    <property type="match status" value="1"/>
</dbReference>
<evidence type="ECO:0000259" key="19">
    <source>
        <dbReference type="Pfam" id="PF21365"/>
    </source>
</evidence>
<organism evidence="20 21">
    <name type="scientific">Sphaerosporella brunnea</name>
    <dbReference type="NCBI Taxonomy" id="1250544"/>
    <lineage>
        <taxon>Eukaryota</taxon>
        <taxon>Fungi</taxon>
        <taxon>Dikarya</taxon>
        <taxon>Ascomycota</taxon>
        <taxon>Pezizomycotina</taxon>
        <taxon>Pezizomycetes</taxon>
        <taxon>Pezizales</taxon>
        <taxon>Pyronemataceae</taxon>
        <taxon>Sphaerosporella</taxon>
    </lineage>
</organism>
<evidence type="ECO:0000256" key="2">
    <source>
        <dbReference type="ARBA" id="ARBA00001657"/>
    </source>
</evidence>
<dbReference type="SUPFAM" id="SSF51445">
    <property type="entry name" value="(Trans)glycosidases"/>
    <property type="match status" value="1"/>
</dbReference>
<dbReference type="Pfam" id="PF13802">
    <property type="entry name" value="Gal_mutarotas_2"/>
    <property type="match status" value="1"/>
</dbReference>
<keyword evidence="10 14" id="KW-0326">Glycosidase</keyword>
<evidence type="ECO:0000256" key="3">
    <source>
        <dbReference type="ARBA" id="ARBA00004613"/>
    </source>
</evidence>
<evidence type="ECO:0000259" key="17">
    <source>
        <dbReference type="Pfam" id="PF01055"/>
    </source>
</evidence>
<evidence type="ECO:0000256" key="14">
    <source>
        <dbReference type="RuleBase" id="RU361185"/>
    </source>
</evidence>
<dbReference type="Gene3D" id="2.60.40.1180">
    <property type="entry name" value="Golgi alpha-mannosidase II"/>
    <property type="match status" value="2"/>
</dbReference>
<evidence type="ECO:0000256" key="15">
    <source>
        <dbReference type="SAM" id="MobiDB-lite"/>
    </source>
</evidence>
<evidence type="ECO:0000256" key="1">
    <source>
        <dbReference type="ARBA" id="ARBA00000448"/>
    </source>
</evidence>
<evidence type="ECO:0000256" key="7">
    <source>
        <dbReference type="ARBA" id="ARBA00022801"/>
    </source>
</evidence>
<name>A0A5J5F488_9PEZI</name>
<keyword evidence="21" id="KW-1185">Reference proteome</keyword>
<dbReference type="InterPro" id="IPR000322">
    <property type="entry name" value="Glyco_hydro_31_TIM"/>
</dbReference>
<dbReference type="GO" id="GO:0004558">
    <property type="term" value="F:alpha-1,4-glucosidase activity"/>
    <property type="evidence" value="ECO:0007669"/>
    <property type="project" value="UniProtKB-EC"/>
</dbReference>
<keyword evidence="9" id="KW-0119">Carbohydrate metabolism</keyword>
<keyword evidence="5" id="KW-0964">Secreted</keyword>
<dbReference type="Gene3D" id="2.60.40.1760">
    <property type="entry name" value="glycosyl hydrolase (family 31)"/>
    <property type="match status" value="1"/>
</dbReference>
<evidence type="ECO:0000256" key="5">
    <source>
        <dbReference type="ARBA" id="ARBA00022525"/>
    </source>
</evidence>
<feature type="domain" description="Glycoside hydrolase family 31 TIM barrel" evidence="17">
    <location>
        <begin position="268"/>
        <end position="676"/>
    </location>
</feature>
<feature type="domain" description="Glycoside hydrolase family 31 N-terminal" evidence="18">
    <location>
        <begin position="90"/>
        <end position="223"/>
    </location>
</feature>
<dbReference type="GO" id="GO:0005576">
    <property type="term" value="C:extracellular region"/>
    <property type="evidence" value="ECO:0007669"/>
    <property type="project" value="UniProtKB-SubCell"/>
</dbReference>
<dbReference type="GO" id="GO:0071555">
    <property type="term" value="P:cell wall organization"/>
    <property type="evidence" value="ECO:0007669"/>
    <property type="project" value="UniProtKB-KW"/>
</dbReference>
<dbReference type="Proteomes" id="UP000326924">
    <property type="component" value="Unassembled WGS sequence"/>
</dbReference>
<dbReference type="GO" id="GO:0008422">
    <property type="term" value="F:beta-glucosidase activity"/>
    <property type="evidence" value="ECO:0007669"/>
    <property type="project" value="UniProtKB-EC"/>
</dbReference>
<keyword evidence="11" id="KW-0961">Cell wall biogenesis/degradation</keyword>
<dbReference type="Pfam" id="PF01055">
    <property type="entry name" value="Glyco_hydro_31_2nd"/>
    <property type="match status" value="1"/>
</dbReference>
<dbReference type="PANTHER" id="PTHR22762:SF67">
    <property type="entry name" value="ALPHA_BETA-GLUCOSIDASE AGDC-RELATED"/>
    <property type="match status" value="1"/>
</dbReference>
<accession>A0A5J5F488</accession>
<feature type="compositionally biased region" description="Pro residues" evidence="15">
    <location>
        <begin position="450"/>
        <end position="462"/>
    </location>
</feature>
<comment type="catalytic activity">
    <reaction evidence="2">
        <text>Hydrolysis of terminal, non-reducing (1-&gt;4)-linked alpha-D-glucose residues with release of alpha-D-glucose.</text>
        <dbReference type="EC" id="3.2.1.20"/>
    </reaction>
</comment>
<comment type="catalytic activity">
    <reaction evidence="1">
        <text>Hydrolysis of terminal, non-reducing beta-D-glucosyl residues with release of beta-D-glucose.</text>
        <dbReference type="EC" id="3.2.1.21"/>
    </reaction>
</comment>
<evidence type="ECO:0000256" key="8">
    <source>
        <dbReference type="ARBA" id="ARBA00023180"/>
    </source>
</evidence>
<evidence type="ECO:0000256" key="4">
    <source>
        <dbReference type="ARBA" id="ARBA00007806"/>
    </source>
</evidence>
<gene>
    <name evidence="20" type="ORF">FN846DRAFT_775032</name>
</gene>
<feature type="region of interest" description="Disordered" evidence="15">
    <location>
        <begin position="444"/>
        <end position="463"/>
    </location>
</feature>
<protein>
    <submittedName>
        <fullName evidence="20">Alpha-glucosidase</fullName>
    </submittedName>
</protein>
<evidence type="ECO:0000256" key="9">
    <source>
        <dbReference type="ARBA" id="ARBA00023277"/>
    </source>
</evidence>
<comment type="function">
    <text evidence="13">Glucosidase involved in the degradation of cellulosic biomass. Has both alpha- and beta-glucosidase activity.</text>
</comment>
<evidence type="ECO:0000313" key="20">
    <source>
        <dbReference type="EMBL" id="KAA8910594.1"/>
    </source>
</evidence>
<dbReference type="CDD" id="cd14752">
    <property type="entry name" value="GH31_N"/>
    <property type="match status" value="1"/>
</dbReference>
<dbReference type="InterPro" id="IPR048395">
    <property type="entry name" value="Glyco_hydro_31_C"/>
</dbReference>
<dbReference type="EMBL" id="VXIS01000044">
    <property type="protein sequence ID" value="KAA8910594.1"/>
    <property type="molecule type" value="Genomic_DNA"/>
</dbReference>
<dbReference type="AlphaFoldDB" id="A0A5J5F488"/>
<keyword evidence="12" id="KW-0624">Polysaccharide degradation</keyword>
<dbReference type="InterPro" id="IPR025887">
    <property type="entry name" value="Glyco_hydro_31_N_dom"/>
</dbReference>
<dbReference type="InterPro" id="IPR011013">
    <property type="entry name" value="Gal_mutarotase_sf_dom"/>
</dbReference>
<evidence type="ECO:0000259" key="18">
    <source>
        <dbReference type="Pfam" id="PF13802"/>
    </source>
</evidence>
<dbReference type="SUPFAM" id="SSF74650">
    <property type="entry name" value="Galactose mutarotase-like"/>
    <property type="match status" value="1"/>
</dbReference>
<evidence type="ECO:0000256" key="16">
    <source>
        <dbReference type="SAM" id="SignalP"/>
    </source>
</evidence>
<dbReference type="Pfam" id="PF21365">
    <property type="entry name" value="Glyco_hydro_31_3rd"/>
    <property type="match status" value="1"/>
</dbReference>
<comment type="similarity">
    <text evidence="4 14">Belongs to the glycosyl hydrolase 31 family.</text>
</comment>
<keyword evidence="6 16" id="KW-0732">Signal</keyword>
<dbReference type="GO" id="GO:0000272">
    <property type="term" value="P:polysaccharide catabolic process"/>
    <property type="evidence" value="ECO:0007669"/>
    <property type="project" value="UniProtKB-KW"/>
</dbReference>
<dbReference type="InterPro" id="IPR013780">
    <property type="entry name" value="Glyco_hydro_b"/>
</dbReference>
<dbReference type="SUPFAM" id="SSF51011">
    <property type="entry name" value="Glycosyl hydrolase domain"/>
    <property type="match status" value="1"/>
</dbReference>
<keyword evidence="8" id="KW-0325">Glycoprotein</keyword>
<evidence type="ECO:0000256" key="13">
    <source>
        <dbReference type="ARBA" id="ARBA00025512"/>
    </source>
</evidence>
<evidence type="ECO:0000256" key="12">
    <source>
        <dbReference type="ARBA" id="ARBA00023326"/>
    </source>
</evidence>
<dbReference type="InterPro" id="IPR017853">
    <property type="entry name" value="GH"/>
</dbReference>
<comment type="subcellular location">
    <subcellularLocation>
        <location evidence="3">Secreted</location>
    </subcellularLocation>
</comment>
<dbReference type="Gene3D" id="3.20.20.80">
    <property type="entry name" value="Glycosidases"/>
    <property type="match status" value="1"/>
</dbReference>
<dbReference type="CDD" id="cd06602">
    <property type="entry name" value="GH31_MGAM_SI_GAA"/>
    <property type="match status" value="1"/>
</dbReference>
<evidence type="ECO:0000313" key="21">
    <source>
        <dbReference type="Proteomes" id="UP000326924"/>
    </source>
</evidence>